<dbReference type="RefSeq" id="WP_107012615.1">
    <property type="nucleotide sequence ID" value="NZ_CP028136.1"/>
</dbReference>
<dbReference type="CDD" id="cd00586">
    <property type="entry name" value="4HBT"/>
    <property type="match status" value="1"/>
</dbReference>
<dbReference type="KEGG" id="grs:C7S20_11575"/>
<dbReference type="OrthoDB" id="9801517at2"/>
<sequence length="134" mass="16283">MEINPEIFEKRIRVRRKHLDKQKHVNNVQFVQWIQDVAEEHWESRAPKEYKDKFFWVVIRHEIDYRKEALLREELLLQTYVGETTNATSVRHVIIKRVSDKKVLVEAKTTWCLINSETKRPARITDDLKRIFLK</sequence>
<evidence type="ECO:0000256" key="2">
    <source>
        <dbReference type="ARBA" id="ARBA00022801"/>
    </source>
</evidence>
<dbReference type="InterPro" id="IPR002864">
    <property type="entry name" value="Acyl-ACP_thioesterase_NHD"/>
</dbReference>
<dbReference type="Pfam" id="PF01643">
    <property type="entry name" value="Acyl-ACP_TE"/>
    <property type="match status" value="1"/>
</dbReference>
<keyword evidence="2" id="KW-0378">Hydrolase</keyword>
<dbReference type="Gene3D" id="3.10.129.10">
    <property type="entry name" value="Hotdog Thioesterase"/>
    <property type="match status" value="1"/>
</dbReference>
<reference evidence="5" key="1">
    <citation type="submission" date="2018-03" db="EMBL/GenBank/DDBJ databases">
        <title>Gramella fulva sp. nov., isolated from a dry surface of tidal flat.</title>
        <authorList>
            <person name="Hwang S.H."/>
            <person name="Hwang W.M."/>
            <person name="Kang K."/>
            <person name="Ahn T.-Y."/>
        </authorList>
    </citation>
    <scope>NUCLEOTIDE SEQUENCE [LARGE SCALE GENOMIC DNA]</scope>
    <source>
        <strain evidence="5">SH35</strain>
    </source>
</reference>
<dbReference type="InterPro" id="IPR050563">
    <property type="entry name" value="4-hydroxybenzoyl-CoA_TE"/>
</dbReference>
<dbReference type="PANTHER" id="PTHR31793:SF27">
    <property type="entry name" value="NOVEL THIOESTERASE SUPERFAMILY DOMAIN AND SAPOSIN A-TYPE DOMAIN CONTAINING PROTEIN (0610012H03RIK)"/>
    <property type="match status" value="1"/>
</dbReference>
<evidence type="ECO:0000313" key="4">
    <source>
        <dbReference type="EMBL" id="AVR45839.1"/>
    </source>
</evidence>
<dbReference type="Proteomes" id="UP000241507">
    <property type="component" value="Chromosome"/>
</dbReference>
<proteinExistence type="inferred from homology"/>
<dbReference type="GO" id="GO:0006633">
    <property type="term" value="P:fatty acid biosynthetic process"/>
    <property type="evidence" value="ECO:0007669"/>
    <property type="project" value="InterPro"/>
</dbReference>
<organism evidence="4 5">
    <name type="scientific">Christiangramia fulva</name>
    <dbReference type="NCBI Taxonomy" id="2126553"/>
    <lineage>
        <taxon>Bacteria</taxon>
        <taxon>Pseudomonadati</taxon>
        <taxon>Bacteroidota</taxon>
        <taxon>Flavobacteriia</taxon>
        <taxon>Flavobacteriales</taxon>
        <taxon>Flavobacteriaceae</taxon>
        <taxon>Christiangramia</taxon>
    </lineage>
</organism>
<dbReference type="AlphaFoldDB" id="A0A2R3Z6E4"/>
<dbReference type="PANTHER" id="PTHR31793">
    <property type="entry name" value="4-HYDROXYBENZOYL-COA THIOESTERASE FAMILY MEMBER"/>
    <property type="match status" value="1"/>
</dbReference>
<comment type="similarity">
    <text evidence="1">Belongs to the 4-hydroxybenzoyl-CoA thioesterase family.</text>
</comment>
<dbReference type="EMBL" id="CP028136">
    <property type="protein sequence ID" value="AVR45839.1"/>
    <property type="molecule type" value="Genomic_DNA"/>
</dbReference>
<dbReference type="InterPro" id="IPR029069">
    <property type="entry name" value="HotDog_dom_sf"/>
</dbReference>
<gene>
    <name evidence="4" type="ORF">C7S20_11575</name>
</gene>
<feature type="domain" description="Acyl-ACP thioesterase N-terminal hotdog" evidence="3">
    <location>
        <begin position="7"/>
        <end position="130"/>
    </location>
</feature>
<protein>
    <submittedName>
        <fullName evidence="4">Thioesterase</fullName>
    </submittedName>
</protein>
<keyword evidence="5" id="KW-1185">Reference proteome</keyword>
<name>A0A2R3Z6E4_9FLAO</name>
<accession>A0A2R3Z6E4</accession>
<evidence type="ECO:0000313" key="5">
    <source>
        <dbReference type="Proteomes" id="UP000241507"/>
    </source>
</evidence>
<evidence type="ECO:0000259" key="3">
    <source>
        <dbReference type="Pfam" id="PF01643"/>
    </source>
</evidence>
<evidence type="ECO:0000256" key="1">
    <source>
        <dbReference type="ARBA" id="ARBA00005953"/>
    </source>
</evidence>
<dbReference type="GO" id="GO:0047617">
    <property type="term" value="F:fatty acyl-CoA hydrolase activity"/>
    <property type="evidence" value="ECO:0007669"/>
    <property type="project" value="TreeGrafter"/>
</dbReference>
<dbReference type="SUPFAM" id="SSF54637">
    <property type="entry name" value="Thioesterase/thiol ester dehydrase-isomerase"/>
    <property type="match status" value="1"/>
</dbReference>